<dbReference type="Proteomes" id="UP000652761">
    <property type="component" value="Unassembled WGS sequence"/>
</dbReference>
<evidence type="ECO:0000256" key="7">
    <source>
        <dbReference type="ARBA" id="ARBA00022801"/>
    </source>
</evidence>
<dbReference type="GO" id="GO:0005737">
    <property type="term" value="C:cytoplasm"/>
    <property type="evidence" value="ECO:0007669"/>
    <property type="project" value="UniProtKB-SubCell"/>
</dbReference>
<dbReference type="PROSITE" id="PS00708">
    <property type="entry name" value="PRO_ENDOPEP_SER"/>
    <property type="match status" value="1"/>
</dbReference>
<dbReference type="InterPro" id="IPR045550">
    <property type="entry name" value="AARE_N"/>
</dbReference>
<reference evidence="12" key="1">
    <citation type="submission" date="2017-07" db="EMBL/GenBank/DDBJ databases">
        <title>Taro Niue Genome Assembly and Annotation.</title>
        <authorList>
            <person name="Atibalentja N."/>
            <person name="Keating K."/>
            <person name="Fields C.J."/>
        </authorList>
    </citation>
    <scope>NUCLEOTIDE SEQUENCE</scope>
    <source>
        <strain evidence="12">Niue_2</strain>
        <tissue evidence="12">Leaf</tissue>
    </source>
</reference>
<dbReference type="GO" id="GO:0006508">
    <property type="term" value="P:proteolysis"/>
    <property type="evidence" value="ECO:0007669"/>
    <property type="project" value="InterPro"/>
</dbReference>
<evidence type="ECO:0000259" key="10">
    <source>
        <dbReference type="Pfam" id="PF00326"/>
    </source>
</evidence>
<dbReference type="PANTHER" id="PTHR42776">
    <property type="entry name" value="SERINE PEPTIDASE S9 FAMILY MEMBER"/>
    <property type="match status" value="1"/>
</dbReference>
<dbReference type="GO" id="GO:0004252">
    <property type="term" value="F:serine-type endopeptidase activity"/>
    <property type="evidence" value="ECO:0007669"/>
    <property type="project" value="InterPro"/>
</dbReference>
<feature type="compositionally biased region" description="Low complexity" evidence="9">
    <location>
        <begin position="538"/>
        <end position="551"/>
    </location>
</feature>
<protein>
    <recommendedName>
        <fullName evidence="5">acylaminoacyl-peptidase</fullName>
        <ecNumber evidence="5">3.4.19.1</ecNumber>
    </recommendedName>
</protein>
<sequence length="551" mass="60513">MHANSRRKPIYLQQYQDLLLGELYAMTYYLSLPPQWVAEVPAVMYAEDGCFPGLYCQKFLNHPWLPDGHTLVLSSFWGSMEVILSVDVLSSKVSRISPADSSYSWDVVAVDGDNILAVYSSPIDPPQIKYGYLADQIMTLGWHWIDVSSPFLQYSEKVKSLLSTHQFSIMKIPVTNSETLPRGAQKPLEAIFLSSSSSHTKEPLQVDQKSDDAYNPLIVVLHGGPHSVSLTSYSKSHAFLASLGFNLLLVNYRGSLGFGEEALQSLLGKIGCQDVGDVLTALDHVIENKLADPSKVAVLGGSHGGFLTTHLIGQAPDKFTVAAVRNPVCNLSLMVGTTDIPDWCYVETYGKDGKECFTEAPSPNHLSDLHAKSPISHLTKVKAPVLFLLGAQDLRVPVSNGLQYARALKEKGAEVKVIVFPNDVHSIDRPQSDFESFLNIEAPIDVDQPSPRRRLSMMQRIPPIFPIQSNFSLNKPKLSQLNGREPESSCLPPQTPLTEATKVEQDGVPRVEGQSPPRSQTPLPQVPKARPVDPPEIEAPLLEMLPAAPLV</sequence>
<comment type="similarity">
    <text evidence="3">Belongs to the peptidase S9C family.</text>
</comment>
<evidence type="ECO:0000313" key="12">
    <source>
        <dbReference type="EMBL" id="MQL86070.1"/>
    </source>
</evidence>
<dbReference type="OrthoDB" id="416344at2759"/>
<dbReference type="FunFam" id="3.40.50.1820:FF:000146">
    <property type="entry name" value="Acylamino-acid-releasing enzyme"/>
    <property type="match status" value="1"/>
</dbReference>
<evidence type="ECO:0000256" key="2">
    <source>
        <dbReference type="ARBA" id="ARBA00004496"/>
    </source>
</evidence>
<evidence type="ECO:0000256" key="8">
    <source>
        <dbReference type="ARBA" id="ARBA00053183"/>
    </source>
</evidence>
<feature type="non-terminal residue" evidence="12">
    <location>
        <position position="551"/>
    </location>
</feature>
<comment type="function">
    <text evidence="8">Catalyzes the hydrolysis of the N-terminal peptide bond of an N-acetylated peptide to generate an N-acetylated amino acid and a peptide with a free N-terminus.</text>
</comment>
<evidence type="ECO:0000313" key="13">
    <source>
        <dbReference type="Proteomes" id="UP000652761"/>
    </source>
</evidence>
<comment type="catalytic activity">
    <reaction evidence="1">
        <text>Cleavage of an N-acetyl or N-formyl amino acid from the N-terminus of a polypeptide.</text>
        <dbReference type="EC" id="3.4.19.1"/>
    </reaction>
</comment>
<feature type="domain" description="Acylamino-acid-releasing enzyme N-terminal" evidence="11">
    <location>
        <begin position="40"/>
        <end position="159"/>
    </location>
</feature>
<keyword evidence="13" id="KW-1185">Reference proteome</keyword>
<dbReference type="EMBL" id="NMUH01000868">
    <property type="protein sequence ID" value="MQL86070.1"/>
    <property type="molecule type" value="Genomic_DNA"/>
</dbReference>
<comment type="subcellular location">
    <subcellularLocation>
        <location evidence="2">Cytoplasm</location>
    </subcellularLocation>
</comment>
<gene>
    <name evidence="12" type="ORF">Taro_018588</name>
</gene>
<evidence type="ECO:0000256" key="3">
    <source>
        <dbReference type="ARBA" id="ARBA00010040"/>
    </source>
</evidence>
<evidence type="ECO:0000256" key="9">
    <source>
        <dbReference type="SAM" id="MobiDB-lite"/>
    </source>
</evidence>
<dbReference type="GO" id="GO:0008242">
    <property type="term" value="F:omega peptidase activity"/>
    <property type="evidence" value="ECO:0007669"/>
    <property type="project" value="UniProtKB-EC"/>
</dbReference>
<evidence type="ECO:0000256" key="6">
    <source>
        <dbReference type="ARBA" id="ARBA00022490"/>
    </source>
</evidence>
<keyword evidence="6" id="KW-0963">Cytoplasm</keyword>
<dbReference type="InterPro" id="IPR001375">
    <property type="entry name" value="Peptidase_S9_cat"/>
</dbReference>
<evidence type="ECO:0000256" key="4">
    <source>
        <dbReference type="ARBA" id="ARBA00011881"/>
    </source>
</evidence>
<evidence type="ECO:0000256" key="1">
    <source>
        <dbReference type="ARBA" id="ARBA00000721"/>
    </source>
</evidence>
<dbReference type="EC" id="3.4.19.1" evidence="5"/>
<dbReference type="InterPro" id="IPR029058">
    <property type="entry name" value="AB_hydrolase_fold"/>
</dbReference>
<proteinExistence type="inferred from homology"/>
<comment type="subunit">
    <text evidence="4">Homotetramer.</text>
</comment>
<keyword evidence="7" id="KW-0378">Hydrolase</keyword>
<dbReference type="AlphaFoldDB" id="A0A843UWP5"/>
<feature type="domain" description="Peptidase S9 prolyl oligopeptidase catalytic" evidence="10">
    <location>
        <begin position="232"/>
        <end position="435"/>
    </location>
</feature>
<evidence type="ECO:0000256" key="5">
    <source>
        <dbReference type="ARBA" id="ARBA00012917"/>
    </source>
</evidence>
<comment type="caution">
    <text evidence="12">The sequence shown here is derived from an EMBL/GenBank/DDBJ whole genome shotgun (WGS) entry which is preliminary data.</text>
</comment>
<dbReference type="Pfam" id="PF00326">
    <property type="entry name" value="Peptidase_S9"/>
    <property type="match status" value="1"/>
</dbReference>
<dbReference type="Gene3D" id="3.40.50.1820">
    <property type="entry name" value="alpha/beta hydrolase"/>
    <property type="match status" value="1"/>
</dbReference>
<dbReference type="Pfam" id="PF19283">
    <property type="entry name" value="APEH_N"/>
    <property type="match status" value="1"/>
</dbReference>
<accession>A0A843UWP5</accession>
<dbReference type="InterPro" id="IPR002471">
    <property type="entry name" value="Pept_S9_AS"/>
</dbReference>
<organism evidence="12 13">
    <name type="scientific">Colocasia esculenta</name>
    <name type="common">Wild taro</name>
    <name type="synonym">Arum esculentum</name>
    <dbReference type="NCBI Taxonomy" id="4460"/>
    <lineage>
        <taxon>Eukaryota</taxon>
        <taxon>Viridiplantae</taxon>
        <taxon>Streptophyta</taxon>
        <taxon>Embryophyta</taxon>
        <taxon>Tracheophyta</taxon>
        <taxon>Spermatophyta</taxon>
        <taxon>Magnoliopsida</taxon>
        <taxon>Liliopsida</taxon>
        <taxon>Araceae</taxon>
        <taxon>Aroideae</taxon>
        <taxon>Colocasieae</taxon>
        <taxon>Colocasia</taxon>
    </lineage>
</organism>
<dbReference type="PANTHER" id="PTHR42776:SF4">
    <property type="entry name" value="ACYLAMINO-ACID-RELEASING ENZYME"/>
    <property type="match status" value="1"/>
</dbReference>
<feature type="region of interest" description="Disordered" evidence="9">
    <location>
        <begin position="476"/>
        <end position="551"/>
    </location>
</feature>
<name>A0A843UWP5_COLES</name>
<dbReference type="SUPFAM" id="SSF53474">
    <property type="entry name" value="alpha/beta-Hydrolases"/>
    <property type="match status" value="1"/>
</dbReference>
<evidence type="ECO:0000259" key="11">
    <source>
        <dbReference type="Pfam" id="PF19283"/>
    </source>
</evidence>